<evidence type="ECO:0000313" key="1">
    <source>
        <dbReference type="EMBL" id="EFZ38272.1"/>
    </source>
</evidence>
<gene>
    <name evidence="1" type="ORF">HMPREF0663_10641</name>
</gene>
<proteinExistence type="predicted"/>
<comment type="caution">
    <text evidence="1">The sequence shown here is derived from an EMBL/GenBank/DDBJ whole genome shotgun (WGS) entry which is preliminary data.</text>
</comment>
<evidence type="ECO:0000313" key="2">
    <source>
        <dbReference type="Proteomes" id="UP000005580"/>
    </source>
</evidence>
<dbReference type="HOGENOM" id="CLU_2701727_0_0_10"/>
<dbReference type="Proteomes" id="UP000005580">
    <property type="component" value="Unassembled WGS sequence"/>
</dbReference>
<reference evidence="1" key="1">
    <citation type="submission" date="2011-01" db="EMBL/GenBank/DDBJ databases">
        <authorList>
            <person name="Muzny D."/>
            <person name="Qin X."/>
            <person name="Buhay C."/>
            <person name="Dugan-Rocha S."/>
            <person name="Ding Y."/>
            <person name="Chen G."/>
            <person name="Hawes A."/>
            <person name="Holder M."/>
            <person name="Jhangiani S."/>
            <person name="Johnson A."/>
            <person name="Khan Z."/>
            <person name="Li Z."/>
            <person name="Liu W."/>
            <person name="Liu X."/>
            <person name="Perez L."/>
            <person name="Shen H."/>
            <person name="Wang Q."/>
            <person name="Watt J."/>
            <person name="Xi L."/>
            <person name="Xin Y."/>
            <person name="Zhou J."/>
            <person name="Deng J."/>
            <person name="Jiang H."/>
            <person name="Liu Y."/>
            <person name="Qu J."/>
            <person name="Song X.-Z."/>
            <person name="Zhang L."/>
            <person name="Villasana D."/>
            <person name="Johnson A."/>
            <person name="Liu J."/>
            <person name="Liyanage D."/>
            <person name="Lorensuhewa L."/>
            <person name="Robinson T."/>
            <person name="Song A."/>
            <person name="Song B.-B."/>
            <person name="Dinh H."/>
            <person name="Thornton R."/>
            <person name="Coyle M."/>
            <person name="Francisco L."/>
            <person name="Jackson L."/>
            <person name="Javaid M."/>
            <person name="Korchina V."/>
            <person name="Kovar C."/>
            <person name="Mata R."/>
            <person name="Mathew T."/>
            <person name="Ngo R."/>
            <person name="Nguyen L."/>
            <person name="Nguyen N."/>
            <person name="Okwuonu G."/>
            <person name="Ongeri F."/>
            <person name="Pham C."/>
            <person name="Simmons D."/>
            <person name="Wilczek-Boney K."/>
            <person name="Hale W."/>
            <person name="Jakkamsetti A."/>
            <person name="Pham P."/>
            <person name="Ruth R."/>
            <person name="San Lucas F."/>
            <person name="Warren J."/>
            <person name="Zhang J."/>
            <person name="Zhao Z."/>
            <person name="Zhou C."/>
            <person name="Zhu D."/>
            <person name="Lee S."/>
            <person name="Bess C."/>
            <person name="Blankenburg K."/>
            <person name="Forbes L."/>
            <person name="Fu Q."/>
            <person name="Gubbala S."/>
            <person name="Hirani K."/>
            <person name="Jayaseelan J.C."/>
            <person name="Lara F."/>
            <person name="Munidasa M."/>
            <person name="Palculict T."/>
            <person name="Patil S."/>
            <person name="Pu L.-L."/>
            <person name="Saada N."/>
            <person name="Tang L."/>
            <person name="Weissenberger G."/>
            <person name="Zhu Y."/>
            <person name="Hemphill L."/>
            <person name="Shang Y."/>
            <person name="Youmans B."/>
            <person name="Ayvaz T."/>
            <person name="Ross M."/>
            <person name="Santibanez J."/>
            <person name="Aqrawi P."/>
            <person name="Gross S."/>
            <person name="Joshi V."/>
            <person name="Fowler G."/>
            <person name="Nazareth L."/>
            <person name="Reid J."/>
            <person name="Worley K."/>
            <person name="Petrosino J."/>
            <person name="Highlander S."/>
            <person name="Gibbs R."/>
        </authorList>
    </citation>
    <scope>NUCLEOTIDE SEQUENCE [LARGE SCALE GENOMIC DNA]</scope>
    <source>
        <strain evidence="1">ATCC 33269</strain>
    </source>
</reference>
<accession>E7RNE1</accession>
<dbReference type="AlphaFoldDB" id="E7RNE1"/>
<protein>
    <submittedName>
        <fullName evidence="1">Uncharacterized protein</fullName>
    </submittedName>
</protein>
<sequence length="73" mass="8504">MLFLTYKQEFRIEETQVFSGGAKSRIKVVQSIAEMAKESCLMAVGNIVKLPMKWPVFELYIPSEHYICTVCWR</sequence>
<dbReference type="EMBL" id="AEPE02000002">
    <property type="protein sequence ID" value="EFZ38272.1"/>
    <property type="molecule type" value="Genomic_DNA"/>
</dbReference>
<name>E7RNE1_9BACT</name>
<organism evidence="1 2">
    <name type="scientific">Hoylesella oralis ATCC 33269</name>
    <dbReference type="NCBI Taxonomy" id="873533"/>
    <lineage>
        <taxon>Bacteria</taxon>
        <taxon>Pseudomonadati</taxon>
        <taxon>Bacteroidota</taxon>
        <taxon>Bacteroidia</taxon>
        <taxon>Bacteroidales</taxon>
        <taxon>Prevotellaceae</taxon>
        <taxon>Hoylesella</taxon>
    </lineage>
</organism>
<keyword evidence="2" id="KW-1185">Reference proteome</keyword>